<feature type="transmembrane region" description="Helical" evidence="3">
    <location>
        <begin position="86"/>
        <end position="108"/>
    </location>
</feature>
<accession>A0A0C9NBI5</accession>
<evidence type="ECO:0000256" key="1">
    <source>
        <dbReference type="ARBA" id="ARBA00010690"/>
    </source>
</evidence>
<protein>
    <submittedName>
        <fullName evidence="4">FlhB protein</fullName>
    </submittedName>
</protein>
<keyword evidence="5" id="KW-1185">Reference proteome</keyword>
<dbReference type="GO" id="GO:0005886">
    <property type="term" value="C:plasma membrane"/>
    <property type="evidence" value="ECO:0007669"/>
    <property type="project" value="TreeGrafter"/>
</dbReference>
<comment type="caution">
    <text evidence="4">The sequence shown here is derived from an EMBL/GenBank/DDBJ whole genome shotgun (WGS) entry which is preliminary data.</text>
</comment>
<dbReference type="GeneID" id="78527285"/>
<dbReference type="PANTHER" id="PTHR30531">
    <property type="entry name" value="FLAGELLAR BIOSYNTHETIC PROTEIN FLHB"/>
    <property type="match status" value="1"/>
</dbReference>
<keyword evidence="3" id="KW-0812">Transmembrane</keyword>
<feature type="transmembrane region" description="Helical" evidence="3">
    <location>
        <begin position="147"/>
        <end position="165"/>
    </location>
</feature>
<dbReference type="EMBL" id="BBJS01000023">
    <property type="protein sequence ID" value="GAN13627.1"/>
    <property type="molecule type" value="Genomic_DNA"/>
</dbReference>
<dbReference type="Proteomes" id="UP000032025">
    <property type="component" value="Unassembled WGS sequence"/>
</dbReference>
<dbReference type="PRINTS" id="PR00950">
    <property type="entry name" value="TYPE3IMSPROT"/>
</dbReference>
<dbReference type="Gene3D" id="3.40.1690.10">
    <property type="entry name" value="secretion proteins EscU"/>
    <property type="match status" value="1"/>
</dbReference>
<dbReference type="InterPro" id="IPR029025">
    <property type="entry name" value="T3SS_substrate_exporter_C"/>
</dbReference>
<evidence type="ECO:0000313" key="5">
    <source>
        <dbReference type="Proteomes" id="UP000032025"/>
    </source>
</evidence>
<feature type="transmembrane region" description="Helical" evidence="3">
    <location>
        <begin position="31"/>
        <end position="52"/>
    </location>
</feature>
<dbReference type="Pfam" id="PF01312">
    <property type="entry name" value="Bac_export_2"/>
    <property type="match status" value="1"/>
</dbReference>
<comment type="similarity">
    <text evidence="1">Belongs to the type III secretion exporter family.</text>
</comment>
<evidence type="ECO:0000256" key="3">
    <source>
        <dbReference type="SAM" id="Phobius"/>
    </source>
</evidence>
<name>A0A0C9NBI5_SPHPI</name>
<feature type="transmembrane region" description="Helical" evidence="3">
    <location>
        <begin position="333"/>
        <end position="351"/>
    </location>
</feature>
<dbReference type="RefSeq" id="WP_007406151.1">
    <property type="nucleotide sequence ID" value="NZ_BBJS01000023.1"/>
</dbReference>
<dbReference type="PANTHER" id="PTHR30531:SF12">
    <property type="entry name" value="FLAGELLAR BIOSYNTHETIC PROTEIN FLHB"/>
    <property type="match status" value="1"/>
</dbReference>
<gene>
    <name evidence="4" type="primary">flhB</name>
    <name evidence="4" type="ORF">SP6_23_00270</name>
</gene>
<organism evidence="4 5">
    <name type="scientific">Sphingomonas paucimobilis NBRC 13935</name>
    <dbReference type="NCBI Taxonomy" id="1219050"/>
    <lineage>
        <taxon>Bacteria</taxon>
        <taxon>Pseudomonadati</taxon>
        <taxon>Pseudomonadota</taxon>
        <taxon>Alphaproteobacteria</taxon>
        <taxon>Sphingomonadales</taxon>
        <taxon>Sphingomonadaceae</taxon>
        <taxon>Sphingomonas</taxon>
    </lineage>
</organism>
<reference evidence="4 5" key="1">
    <citation type="submission" date="2014-08" db="EMBL/GenBank/DDBJ databases">
        <title>Whole genome shotgun sequence of Sphingomonas paucimobilis NBRC 13935.</title>
        <authorList>
            <person name="Hosoyama A."/>
            <person name="Hashimoto M."/>
            <person name="Hosoyama Y."/>
            <person name="Noguchi M."/>
            <person name="Uohara A."/>
            <person name="Ohji S."/>
            <person name="Katano-Makiyama Y."/>
            <person name="Ichikawa N."/>
            <person name="Kimura A."/>
            <person name="Yamazoe A."/>
            <person name="Fujita N."/>
        </authorList>
    </citation>
    <scope>NUCLEOTIDE SEQUENCE [LARGE SCALE GENOMIC DNA]</scope>
    <source>
        <strain evidence="4 5">NBRC 13935</strain>
    </source>
</reference>
<proteinExistence type="inferred from homology"/>
<evidence type="ECO:0000256" key="2">
    <source>
        <dbReference type="SAM" id="MobiDB-lite"/>
    </source>
</evidence>
<dbReference type="GO" id="GO:0009306">
    <property type="term" value="P:protein secretion"/>
    <property type="evidence" value="ECO:0007669"/>
    <property type="project" value="InterPro"/>
</dbReference>
<feature type="region of interest" description="Disordered" evidence="2">
    <location>
        <begin position="1"/>
        <end position="23"/>
    </location>
</feature>
<dbReference type="InterPro" id="IPR006135">
    <property type="entry name" value="T3SS_substrate_exporter"/>
</dbReference>
<keyword evidence="3" id="KW-0472">Membrane</keyword>
<keyword evidence="3" id="KW-1133">Transmembrane helix</keyword>
<sequence>MSEGGEKTEAPTQKRRQKAREDGQILRSRDLAAALVMMAGIAWLMFAGPTLLGACKAVMAASFQFSHADVEDFEPFRPLMEAGWKLLPSLASLFAVTIVATIASQAGLGSLQFNPKALTPKPSKLNPASGLKRIFGMQGWTELGKSLLKIVLLGALGGYMLWTSSRATLGLAQSDLNSAIGSLGGTFITILLVMGFGLVLIAGFDVPIQIFQLLSKLKMTKQEIKDEHKESEGNPEAKAHIRAKQREMSHRAVRAAVQEAHVILTNPTHFAVALRYERGKDEVPVVVAKGRGATALAIRELAAELATPVLEYPQLARAVYYTSREGQEVRADLYQAIAVVLAFVFGINAGAGGTAQPPVEVPTTARFDENGVAQP</sequence>
<dbReference type="SUPFAM" id="SSF160544">
    <property type="entry name" value="EscU C-terminal domain-like"/>
    <property type="match status" value="1"/>
</dbReference>
<evidence type="ECO:0000313" key="4">
    <source>
        <dbReference type="EMBL" id="GAN13627.1"/>
    </source>
</evidence>
<feature type="transmembrane region" description="Helical" evidence="3">
    <location>
        <begin position="185"/>
        <end position="211"/>
    </location>
</feature>
<dbReference type="AlphaFoldDB" id="A0A0C9NBI5"/>